<keyword evidence="3" id="KW-1185">Reference proteome</keyword>
<gene>
    <name evidence="2" type="ORF">GLOIN_2v1621555</name>
</gene>
<dbReference type="Proteomes" id="UP000018888">
    <property type="component" value="Unassembled WGS sequence"/>
</dbReference>
<organism evidence="2 3">
    <name type="scientific">Rhizophagus irregularis (strain DAOM 181602 / DAOM 197198 / MUCL 43194)</name>
    <name type="common">Arbuscular mycorrhizal fungus</name>
    <name type="synonym">Glomus intraradices</name>
    <dbReference type="NCBI Taxonomy" id="747089"/>
    <lineage>
        <taxon>Eukaryota</taxon>
        <taxon>Fungi</taxon>
        <taxon>Fungi incertae sedis</taxon>
        <taxon>Mucoromycota</taxon>
        <taxon>Glomeromycotina</taxon>
        <taxon>Glomeromycetes</taxon>
        <taxon>Glomerales</taxon>
        <taxon>Glomeraceae</taxon>
        <taxon>Rhizophagus</taxon>
    </lineage>
</organism>
<keyword evidence="1" id="KW-1133">Transmembrane helix</keyword>
<reference evidence="2 3" key="2">
    <citation type="journal article" date="2018" name="New Phytol.">
        <title>High intraspecific genome diversity in the model arbuscular mycorrhizal symbiont Rhizophagus irregularis.</title>
        <authorList>
            <person name="Chen E.C.H."/>
            <person name="Morin E."/>
            <person name="Beaudet D."/>
            <person name="Noel J."/>
            <person name="Yildirir G."/>
            <person name="Ndikumana S."/>
            <person name="Charron P."/>
            <person name="St-Onge C."/>
            <person name="Giorgi J."/>
            <person name="Kruger M."/>
            <person name="Marton T."/>
            <person name="Ropars J."/>
            <person name="Grigoriev I.V."/>
            <person name="Hainaut M."/>
            <person name="Henrissat B."/>
            <person name="Roux C."/>
            <person name="Martin F."/>
            <person name="Corradi N."/>
        </authorList>
    </citation>
    <scope>NUCLEOTIDE SEQUENCE [LARGE SCALE GENOMIC DNA]</scope>
    <source>
        <strain evidence="2 3">DAOM 197198</strain>
    </source>
</reference>
<evidence type="ECO:0000313" key="3">
    <source>
        <dbReference type="Proteomes" id="UP000018888"/>
    </source>
</evidence>
<accession>A0A2P4PX71</accession>
<dbReference type="AlphaFoldDB" id="A0A2P4PX71"/>
<feature type="transmembrane region" description="Helical" evidence="1">
    <location>
        <begin position="12"/>
        <end position="32"/>
    </location>
</feature>
<proteinExistence type="predicted"/>
<sequence>MTKMNYKLRDLLVVTLFLVLKYFFELVSLLIINFEVSYVSSNHKYVRIFNNMLYICV</sequence>
<comment type="caution">
    <text evidence="2">The sequence shown here is derived from an EMBL/GenBank/DDBJ whole genome shotgun (WGS) entry which is preliminary data.</text>
</comment>
<evidence type="ECO:0000256" key="1">
    <source>
        <dbReference type="SAM" id="Phobius"/>
    </source>
</evidence>
<reference evidence="2 3" key="1">
    <citation type="journal article" date="2013" name="Proc. Natl. Acad. Sci. U.S.A.">
        <title>Genome of an arbuscular mycorrhizal fungus provides insight into the oldest plant symbiosis.</title>
        <authorList>
            <person name="Tisserant E."/>
            <person name="Malbreil M."/>
            <person name="Kuo A."/>
            <person name="Kohler A."/>
            <person name="Symeonidi A."/>
            <person name="Balestrini R."/>
            <person name="Charron P."/>
            <person name="Duensing N."/>
            <person name="Frei Dit Frey N."/>
            <person name="Gianinazzi-Pearson V."/>
            <person name="Gilbert L.B."/>
            <person name="Handa Y."/>
            <person name="Herr J.R."/>
            <person name="Hijri M."/>
            <person name="Koul R."/>
            <person name="Kawaguchi M."/>
            <person name="Krajinski F."/>
            <person name="Lammers P.J."/>
            <person name="Masclaux F.G."/>
            <person name="Murat C."/>
            <person name="Morin E."/>
            <person name="Ndikumana S."/>
            <person name="Pagni M."/>
            <person name="Petitpierre D."/>
            <person name="Requena N."/>
            <person name="Rosikiewicz P."/>
            <person name="Riley R."/>
            <person name="Saito K."/>
            <person name="San Clemente H."/>
            <person name="Shapiro H."/>
            <person name="van Tuinen D."/>
            <person name="Becard G."/>
            <person name="Bonfante P."/>
            <person name="Paszkowski U."/>
            <person name="Shachar-Hill Y.Y."/>
            <person name="Tuskan G.A."/>
            <person name="Young P.W."/>
            <person name="Sanders I.R."/>
            <person name="Henrissat B."/>
            <person name="Rensing S.A."/>
            <person name="Grigoriev I.V."/>
            <person name="Corradi N."/>
            <person name="Roux C."/>
            <person name="Martin F."/>
        </authorList>
    </citation>
    <scope>NUCLEOTIDE SEQUENCE [LARGE SCALE GENOMIC DNA]</scope>
    <source>
        <strain evidence="2 3">DAOM 197198</strain>
    </source>
</reference>
<keyword evidence="1" id="KW-0812">Transmembrane</keyword>
<evidence type="ECO:0000313" key="2">
    <source>
        <dbReference type="EMBL" id="POG69987.1"/>
    </source>
</evidence>
<protein>
    <submittedName>
        <fullName evidence="2">Uncharacterized protein</fullName>
    </submittedName>
</protein>
<keyword evidence="1" id="KW-0472">Membrane</keyword>
<dbReference type="EMBL" id="AUPC02000127">
    <property type="protein sequence ID" value="POG69987.1"/>
    <property type="molecule type" value="Genomic_DNA"/>
</dbReference>
<name>A0A2P4PX71_RHIID</name>